<feature type="transmembrane region" description="Helical" evidence="7">
    <location>
        <begin position="35"/>
        <end position="58"/>
    </location>
</feature>
<dbReference type="GO" id="GO:0008270">
    <property type="term" value="F:zinc ion binding"/>
    <property type="evidence" value="ECO:0007669"/>
    <property type="project" value="UniProtKB-KW"/>
</dbReference>
<dbReference type="GO" id="GO:0046983">
    <property type="term" value="F:protein dimerization activity"/>
    <property type="evidence" value="ECO:0007669"/>
    <property type="project" value="InterPro"/>
</dbReference>
<keyword evidence="7" id="KW-0812">Transmembrane</keyword>
<accession>A0A8H5BZI6</accession>
<evidence type="ECO:0000256" key="6">
    <source>
        <dbReference type="SAM" id="MobiDB-lite"/>
    </source>
</evidence>
<feature type="region of interest" description="Disordered" evidence="6">
    <location>
        <begin position="900"/>
        <end position="930"/>
    </location>
</feature>
<name>A0A8H5BZI6_9AGAR</name>
<protein>
    <recommendedName>
        <fullName evidence="8">HAT C-terminal dimerisation domain-containing protein</fullName>
    </recommendedName>
</protein>
<evidence type="ECO:0000256" key="7">
    <source>
        <dbReference type="SAM" id="Phobius"/>
    </source>
</evidence>
<evidence type="ECO:0000259" key="8">
    <source>
        <dbReference type="Pfam" id="PF05699"/>
    </source>
</evidence>
<dbReference type="InterPro" id="IPR008906">
    <property type="entry name" value="HATC_C_dom"/>
</dbReference>
<keyword evidence="7" id="KW-0472">Membrane</keyword>
<evidence type="ECO:0000256" key="3">
    <source>
        <dbReference type="ARBA" id="ARBA00022771"/>
    </source>
</evidence>
<dbReference type="EMBL" id="JAACJM010000311">
    <property type="protein sequence ID" value="KAF5332340.1"/>
    <property type="molecule type" value="Genomic_DNA"/>
</dbReference>
<reference evidence="9 10" key="1">
    <citation type="journal article" date="2020" name="ISME J.">
        <title>Uncovering the hidden diversity of litter-decomposition mechanisms in mushroom-forming fungi.</title>
        <authorList>
            <person name="Floudas D."/>
            <person name="Bentzer J."/>
            <person name="Ahren D."/>
            <person name="Johansson T."/>
            <person name="Persson P."/>
            <person name="Tunlid A."/>
        </authorList>
    </citation>
    <scope>NUCLEOTIDE SEQUENCE [LARGE SCALE GENOMIC DNA]</scope>
    <source>
        <strain evidence="9 10">CBS 291.85</strain>
    </source>
</reference>
<evidence type="ECO:0000313" key="10">
    <source>
        <dbReference type="Proteomes" id="UP000559256"/>
    </source>
</evidence>
<feature type="compositionally biased region" description="Low complexity" evidence="6">
    <location>
        <begin position="301"/>
        <end position="322"/>
    </location>
</feature>
<feature type="compositionally biased region" description="Basic and acidic residues" evidence="6">
    <location>
        <begin position="558"/>
        <end position="570"/>
    </location>
</feature>
<feature type="region of interest" description="Disordered" evidence="6">
    <location>
        <begin position="522"/>
        <end position="585"/>
    </location>
</feature>
<dbReference type="Proteomes" id="UP000559256">
    <property type="component" value="Unassembled WGS sequence"/>
</dbReference>
<dbReference type="SUPFAM" id="SSF53098">
    <property type="entry name" value="Ribonuclease H-like"/>
    <property type="match status" value="1"/>
</dbReference>
<feature type="compositionally biased region" description="Basic residues" evidence="6">
    <location>
        <begin position="455"/>
        <end position="465"/>
    </location>
</feature>
<dbReference type="PANTHER" id="PTHR46481:SF10">
    <property type="entry name" value="ZINC FINGER BED DOMAIN-CONTAINING PROTEIN 39"/>
    <property type="match status" value="1"/>
</dbReference>
<feature type="compositionally biased region" description="Basic and acidic residues" evidence="6">
    <location>
        <begin position="466"/>
        <end position="481"/>
    </location>
</feature>
<feature type="compositionally biased region" description="Polar residues" evidence="6">
    <location>
        <begin position="290"/>
        <end position="300"/>
    </location>
</feature>
<feature type="compositionally biased region" description="Polar residues" evidence="6">
    <location>
        <begin position="233"/>
        <end position="254"/>
    </location>
</feature>
<sequence>MSEFTSRKYLDTGPRLERVRPVLSPTSTRAIACHIFAWFFSVFGVASVPFAILYVLLWSSSFKSQVIDIFGWFSIDSTAMGLMGVYIYMAMLFLVWAQLLFPAGFHLQQVRPTQSFRYHRTHVSHMRIDRFRRLTQAQPFTIFAQGFGKKSIPILVTSNMNVADIKNHPVHQQYVPAGLWDRIRTIVTVPGRFKPIPDEDTLASLAVGPLSHVQFRVLMPGGVPDEGDETIPVSGTSTKRRALQSNEDASTSAPAPQKRRKKDEPDLSLMLDTRRTRKIDKMQAALEFQRQPNNADDQTTSRSKPSGAGSSAGTSDLSSDSESVTIEHISRIITEIAGLTVLLPDSVPIGLPDGKIPSSFVEDAESPWEAFNRFFDRAFGEDTKDTNGRLQYISRGKHGMDSVNRYLASLSADQLVTMPLVAAHLKLVRLRDELSYLVSDLDDGITRERGSNGHAHSHKTLKKSRQVKDKEYKPPRHARELSVEEDAMEIFDVNGNEIVLGDEEIEEAGQAVIDREVIDIDSDGLDTSSGNRKGKEKMKKNGGSKCVDNTSDTSDGETALREVEEKEAARKGGRRGPMSDTLDYFSKPTRKNGTWVFSCKLCNSVRSVPATPSCASYYDECPRPSLSNFISHIRYHRKKGEIKEGKDDDEIPEEMGQGSRRVMEEFLEAGRENPGREPTYQGFLEVFSAWILEDDLAFTTGESSACKRVFDYLKIKFRLPSDTTVRKTLDSIVESLHSTVVREISMIFSFSGVIAHWIDDDWKLVERLVDFKHLESHEHAGEYAAKAFIQSASKRGGLNKMSLDHILAEDYYLMSLHFLAIVMDNASACDSMAKFLQELLNRRYEDLHVHVENSRIRCLAHVVNLIVQAMLKVLEEAESSDDVDYYLLHKDQPIHYDEDEDEELKAMEAEEDGQESDEESDESDDDDLTSDLKNARNLSALKRLRLITIKIVSSPQRRASFRKICKRVYPTQKNDKGTPLAKLMVIRDVRTRWNYTHAMIRRARLLRSAINEWVLKHEDLLDLRLSKEDWTELEQIEKLLEVFTEVTNLMSHADMPTLPFVLPMYRHMEKRLQALKKDKSLPPVFKTAIDAGLLKLKKYSDLAQTNQFYVIATVCHPTFRLNWFGKRLSDDYQQAKTLFEHIDESYAQAVPAGTNGVSPKKPKKTSGGDKLLESLWDDIPSDSEDENLPDIGGGSSNQKYDELEQYFSGEGGQGEMNKPLQWWKIHCKTTEDQRGFPIISRIARDFLAIPGTSVSVERLFSKSRHLCSDL</sequence>
<feature type="region of interest" description="Disordered" evidence="6">
    <location>
        <begin position="445"/>
        <end position="481"/>
    </location>
</feature>
<dbReference type="Pfam" id="PF05699">
    <property type="entry name" value="Dimer_Tnp_hAT"/>
    <property type="match status" value="1"/>
</dbReference>
<feature type="compositionally biased region" description="Basic residues" evidence="6">
    <location>
        <begin position="532"/>
        <end position="542"/>
    </location>
</feature>
<feature type="region of interest" description="Disordered" evidence="6">
    <location>
        <begin position="221"/>
        <end position="322"/>
    </location>
</feature>
<dbReference type="InterPro" id="IPR052035">
    <property type="entry name" value="ZnF_BED_domain_contain"/>
</dbReference>
<keyword evidence="7" id="KW-1133">Transmembrane helix</keyword>
<evidence type="ECO:0000256" key="4">
    <source>
        <dbReference type="ARBA" id="ARBA00022833"/>
    </source>
</evidence>
<evidence type="ECO:0000256" key="1">
    <source>
        <dbReference type="ARBA" id="ARBA00004123"/>
    </source>
</evidence>
<feature type="transmembrane region" description="Helical" evidence="7">
    <location>
        <begin position="79"/>
        <end position="101"/>
    </location>
</feature>
<comment type="caution">
    <text evidence="9">The sequence shown here is derived from an EMBL/GenBank/DDBJ whole genome shotgun (WGS) entry which is preliminary data.</text>
</comment>
<keyword evidence="3" id="KW-0863">Zinc-finger</keyword>
<evidence type="ECO:0000313" key="9">
    <source>
        <dbReference type="EMBL" id="KAF5332340.1"/>
    </source>
</evidence>
<feature type="domain" description="HAT C-terminal dimerisation" evidence="8">
    <location>
        <begin position="1203"/>
        <end position="1267"/>
    </location>
</feature>
<keyword evidence="4" id="KW-0862">Zinc</keyword>
<dbReference type="GO" id="GO:0005634">
    <property type="term" value="C:nucleus"/>
    <property type="evidence" value="ECO:0007669"/>
    <property type="project" value="UniProtKB-SubCell"/>
</dbReference>
<organism evidence="9 10">
    <name type="scientific">Tetrapyrgos nigripes</name>
    <dbReference type="NCBI Taxonomy" id="182062"/>
    <lineage>
        <taxon>Eukaryota</taxon>
        <taxon>Fungi</taxon>
        <taxon>Dikarya</taxon>
        <taxon>Basidiomycota</taxon>
        <taxon>Agaricomycotina</taxon>
        <taxon>Agaricomycetes</taxon>
        <taxon>Agaricomycetidae</taxon>
        <taxon>Agaricales</taxon>
        <taxon>Marasmiineae</taxon>
        <taxon>Marasmiaceae</taxon>
        <taxon>Tetrapyrgos</taxon>
    </lineage>
</organism>
<gene>
    <name evidence="9" type="ORF">D9758_017443</name>
</gene>
<keyword evidence="5" id="KW-0539">Nucleus</keyword>
<keyword evidence="10" id="KW-1185">Reference proteome</keyword>
<evidence type="ECO:0000256" key="2">
    <source>
        <dbReference type="ARBA" id="ARBA00022723"/>
    </source>
</evidence>
<dbReference type="PANTHER" id="PTHR46481">
    <property type="entry name" value="ZINC FINGER BED DOMAIN-CONTAINING PROTEIN 4"/>
    <property type="match status" value="1"/>
</dbReference>
<feature type="compositionally biased region" description="Acidic residues" evidence="6">
    <location>
        <begin position="900"/>
        <end position="929"/>
    </location>
</feature>
<dbReference type="InterPro" id="IPR012337">
    <property type="entry name" value="RNaseH-like_sf"/>
</dbReference>
<proteinExistence type="predicted"/>
<evidence type="ECO:0000256" key="5">
    <source>
        <dbReference type="ARBA" id="ARBA00023242"/>
    </source>
</evidence>
<dbReference type="OrthoDB" id="2800877at2759"/>
<comment type="subcellular location">
    <subcellularLocation>
        <location evidence="1">Nucleus</location>
    </subcellularLocation>
</comment>
<keyword evidence="2" id="KW-0479">Metal-binding</keyword>
<feature type="region of interest" description="Disordered" evidence="6">
    <location>
        <begin position="1150"/>
        <end position="1169"/>
    </location>
</feature>
<dbReference type="AlphaFoldDB" id="A0A8H5BZI6"/>